<keyword evidence="2" id="KW-1003">Cell membrane</keyword>
<accession>D7CLX4</accession>
<keyword evidence="5 6" id="KW-0472">Membrane</keyword>
<dbReference type="eggNOG" id="COG0619">
    <property type="taxonomic scope" value="Bacteria"/>
</dbReference>
<dbReference type="EMBL" id="CP002048">
    <property type="protein sequence ID" value="ADI01709.1"/>
    <property type="molecule type" value="Genomic_DNA"/>
</dbReference>
<dbReference type="KEGG" id="slp:Slip_0930"/>
<evidence type="ECO:0000256" key="6">
    <source>
        <dbReference type="SAM" id="Phobius"/>
    </source>
</evidence>
<proteinExistence type="predicted"/>
<feature type="transmembrane region" description="Helical" evidence="6">
    <location>
        <begin position="234"/>
        <end position="252"/>
    </location>
</feature>
<evidence type="ECO:0000313" key="7">
    <source>
        <dbReference type="EMBL" id="ADI01709.1"/>
    </source>
</evidence>
<feature type="transmembrane region" description="Helical" evidence="6">
    <location>
        <begin position="62"/>
        <end position="84"/>
    </location>
</feature>
<dbReference type="Proteomes" id="UP000000378">
    <property type="component" value="Chromosome"/>
</dbReference>
<dbReference type="HOGENOM" id="CLU_056469_5_0_9"/>
<dbReference type="InterPro" id="IPR012809">
    <property type="entry name" value="ECF_CbiQ"/>
</dbReference>
<organism evidence="7 8">
    <name type="scientific">Syntrophothermus lipocalidus (strain DSM 12680 / TGB-C1)</name>
    <dbReference type="NCBI Taxonomy" id="643648"/>
    <lineage>
        <taxon>Bacteria</taxon>
        <taxon>Bacillati</taxon>
        <taxon>Bacillota</taxon>
        <taxon>Clostridia</taxon>
        <taxon>Eubacteriales</taxon>
        <taxon>Syntrophomonadaceae</taxon>
        <taxon>Syntrophothermus</taxon>
    </lineage>
</organism>
<reference evidence="8" key="1">
    <citation type="journal article" date="2010" name="Stand. Genomic Sci.">
        <title>Complete genome sequence of Syntrophothermus lipocalidus type strain (TGB-C1T).</title>
        <authorList>
            <consortium name="US DOE Joint Genome Institute (JGI-PGF)"/>
            <person name="Djao O."/>
            <person name="Zhang X."/>
            <person name="Lucas S."/>
            <person name="Lapidus A."/>
            <person name="Glavina Del Rio T."/>
            <person name="Nolan M."/>
            <person name="Tice H."/>
            <person name="Cheng J."/>
            <person name="Han C."/>
            <person name="Tapia R."/>
            <person name="Goodwin L."/>
            <person name="Pitluck S."/>
            <person name="Liolios K."/>
            <person name="Ivanova N."/>
            <person name="Mavromatis K."/>
            <person name="Mikhailova N."/>
            <person name="Ovchinnikova G."/>
            <person name="Pati A."/>
            <person name="Brambilla E."/>
            <person name="Chen A."/>
            <person name="Palaniappan K."/>
            <person name="Land M."/>
            <person name="Hauser L."/>
            <person name="Chang Y."/>
            <person name="Jeffries C."/>
            <person name="Rohde M."/>
            <person name="Sikorski J."/>
            <person name="Spring S."/>
            <person name="Goker M."/>
            <person name="Detter J."/>
            <person name="Woyke T."/>
            <person name="Bristow J."/>
            <person name="Eisen J."/>
            <person name="Markowitz V."/>
            <person name="Hugenholtz P."/>
            <person name="Kyrpides N."/>
            <person name="Klenk H."/>
        </authorList>
    </citation>
    <scope>NUCLEOTIDE SEQUENCE [LARGE SCALE GENOMIC DNA]</scope>
    <source>
        <strain evidence="8">DSM 12680 / TGB-C1</strain>
    </source>
</reference>
<evidence type="ECO:0000256" key="1">
    <source>
        <dbReference type="ARBA" id="ARBA00004651"/>
    </source>
</evidence>
<dbReference type="CDD" id="cd16914">
    <property type="entry name" value="EcfT"/>
    <property type="match status" value="1"/>
</dbReference>
<protein>
    <submittedName>
        <fullName evidence="7">Cobalt ABC transporter, inner membrane subunit CbiQ</fullName>
    </submittedName>
</protein>
<keyword evidence="3 6" id="KW-0812">Transmembrane</keyword>
<evidence type="ECO:0000313" key="8">
    <source>
        <dbReference type="Proteomes" id="UP000000378"/>
    </source>
</evidence>
<dbReference type="AlphaFoldDB" id="D7CLX4"/>
<comment type="subcellular location">
    <subcellularLocation>
        <location evidence="1">Cell membrane</location>
        <topology evidence="1">Multi-pass membrane protein</topology>
    </subcellularLocation>
</comment>
<evidence type="ECO:0000256" key="2">
    <source>
        <dbReference type="ARBA" id="ARBA00022475"/>
    </source>
</evidence>
<dbReference type="NCBIfam" id="TIGR02454">
    <property type="entry name" value="ECF_T_CbiQ"/>
    <property type="match status" value="1"/>
</dbReference>
<feature type="transmembrane region" description="Helical" evidence="6">
    <location>
        <begin position="114"/>
        <end position="135"/>
    </location>
</feature>
<feature type="transmembrane region" description="Helical" evidence="6">
    <location>
        <begin position="38"/>
        <end position="55"/>
    </location>
</feature>
<dbReference type="Pfam" id="PF02361">
    <property type="entry name" value="CbiQ"/>
    <property type="match status" value="1"/>
</dbReference>
<dbReference type="PANTHER" id="PTHR43723">
    <property type="entry name" value="COBALT TRANSPORT PROTEIN CBIQ"/>
    <property type="match status" value="1"/>
</dbReference>
<evidence type="ECO:0000256" key="5">
    <source>
        <dbReference type="ARBA" id="ARBA00023136"/>
    </source>
</evidence>
<dbReference type="InterPro" id="IPR003339">
    <property type="entry name" value="ABC/ECF_trnsptr_transmembrane"/>
</dbReference>
<reference evidence="7 8" key="2">
    <citation type="journal article" date="2010" name="Stand. Genomic Sci.">
        <title>Complete genome sequence of Syntrophothermus lipocalidus type strain (TGB-C1).</title>
        <authorList>
            <person name="Djao O.D."/>
            <person name="Zhang X."/>
            <person name="Lucas S."/>
            <person name="Lapidus A."/>
            <person name="Del Rio T.G."/>
            <person name="Nolan M."/>
            <person name="Tice H."/>
            <person name="Cheng J.F."/>
            <person name="Han C."/>
            <person name="Tapia R."/>
            <person name="Goodwin L."/>
            <person name="Pitluck S."/>
            <person name="Liolios K."/>
            <person name="Ivanova N."/>
            <person name="Mavromatis K."/>
            <person name="Mikhailova N."/>
            <person name="Ovchinnikova G."/>
            <person name="Pati A."/>
            <person name="Brambilla E."/>
            <person name="Chen A."/>
            <person name="Palaniappan K."/>
            <person name="Land M."/>
            <person name="Hauser L."/>
            <person name="Chang Y.J."/>
            <person name="Jeffries C.D."/>
            <person name="Rohde M."/>
            <person name="Sikorski J."/>
            <person name="Spring S."/>
            <person name="Goker M."/>
            <person name="Detter J.C."/>
            <person name="Woyke T."/>
            <person name="Bristow J."/>
            <person name="Eisen J.A."/>
            <person name="Markowitz V."/>
            <person name="Hugenholtz P."/>
            <person name="Kyrpides N.C."/>
            <person name="Klenk H.P."/>
        </authorList>
    </citation>
    <scope>NUCLEOTIDE SEQUENCE [LARGE SCALE GENOMIC DNA]</scope>
    <source>
        <strain evidence="8">DSM 12680 / TGB-C1</strain>
    </source>
</reference>
<evidence type="ECO:0000256" key="3">
    <source>
        <dbReference type="ARBA" id="ARBA00022692"/>
    </source>
</evidence>
<dbReference type="InterPro" id="IPR052770">
    <property type="entry name" value="Cobalt_transport_CbiQ"/>
</dbReference>
<keyword evidence="8" id="KW-1185">Reference proteome</keyword>
<dbReference type="RefSeq" id="WP_013175111.1">
    <property type="nucleotide sequence ID" value="NC_014220.1"/>
</dbReference>
<evidence type="ECO:0000256" key="4">
    <source>
        <dbReference type="ARBA" id="ARBA00022989"/>
    </source>
</evidence>
<keyword evidence="4 6" id="KW-1133">Transmembrane helix</keyword>
<dbReference type="OrthoDB" id="9815246at2"/>
<dbReference type="GO" id="GO:0006824">
    <property type="term" value="P:cobalt ion transport"/>
    <property type="evidence" value="ECO:0007669"/>
    <property type="project" value="InterPro"/>
</dbReference>
<dbReference type="PANTHER" id="PTHR43723:SF1">
    <property type="entry name" value="COBALT TRANSPORT PROTEIN CBIQ"/>
    <property type="match status" value="1"/>
</dbReference>
<dbReference type="GO" id="GO:0043190">
    <property type="term" value="C:ATP-binding cassette (ABC) transporter complex"/>
    <property type="evidence" value="ECO:0007669"/>
    <property type="project" value="InterPro"/>
</dbReference>
<name>D7CLX4_SYNLT</name>
<sequence>MLLDDYAWNNALRRWHPLERLSITAGGMLVTLISHRPAVAFSVFLVFSALIVGAARVKLKDFLYMLSWPVAFLAIGIIAIVISYNPGIPCVLSVETFGLTWGITWEGVQTAHQLSARVLSMVSAMYFLCLTTPIVELTSALKTLRMPDIISDIMYIMYRGIYLLSETVEQTVRAQTLRLGYSDWKRSCSSFGYLVTFAWVDAIHRSRENTTAMLVRGLNCTLPDLAISTKLSPARLLLVCFVSAAAIVIAGMV</sequence>
<gene>
    <name evidence="7" type="ordered locus">Slip_0930</name>
</gene>
<dbReference type="STRING" id="643648.Slip_0930"/>